<dbReference type="Proteomes" id="UP000828941">
    <property type="component" value="Chromosome 6"/>
</dbReference>
<evidence type="ECO:0000313" key="2">
    <source>
        <dbReference type="Proteomes" id="UP000828941"/>
    </source>
</evidence>
<evidence type="ECO:0000313" key="1">
    <source>
        <dbReference type="EMBL" id="KAI4337902.1"/>
    </source>
</evidence>
<organism evidence="1 2">
    <name type="scientific">Bauhinia variegata</name>
    <name type="common">Purple orchid tree</name>
    <name type="synonym">Phanera variegata</name>
    <dbReference type="NCBI Taxonomy" id="167791"/>
    <lineage>
        <taxon>Eukaryota</taxon>
        <taxon>Viridiplantae</taxon>
        <taxon>Streptophyta</taxon>
        <taxon>Embryophyta</taxon>
        <taxon>Tracheophyta</taxon>
        <taxon>Spermatophyta</taxon>
        <taxon>Magnoliopsida</taxon>
        <taxon>eudicotyledons</taxon>
        <taxon>Gunneridae</taxon>
        <taxon>Pentapetalae</taxon>
        <taxon>rosids</taxon>
        <taxon>fabids</taxon>
        <taxon>Fabales</taxon>
        <taxon>Fabaceae</taxon>
        <taxon>Cercidoideae</taxon>
        <taxon>Cercideae</taxon>
        <taxon>Bauhiniinae</taxon>
        <taxon>Bauhinia</taxon>
    </lineage>
</organism>
<keyword evidence="2" id="KW-1185">Reference proteome</keyword>
<comment type="caution">
    <text evidence="1">The sequence shown here is derived from an EMBL/GenBank/DDBJ whole genome shotgun (WGS) entry which is preliminary data.</text>
</comment>
<name>A0ACB9NN54_BAUVA</name>
<dbReference type="EMBL" id="CM039431">
    <property type="protein sequence ID" value="KAI4337902.1"/>
    <property type="molecule type" value="Genomic_DNA"/>
</dbReference>
<gene>
    <name evidence="1" type="ORF">L6164_016266</name>
</gene>
<sequence length="85" mass="9704">MVKETEYYDILGVSPSTSEEEIRKAYYQKAMKVHPDKNPNDPQSAEKFQASGLYQFPLCLLSSVTISTLLCLLPLASDKILYWKE</sequence>
<protein>
    <submittedName>
        <fullName evidence="1">Uncharacterized protein</fullName>
    </submittedName>
</protein>
<proteinExistence type="predicted"/>
<accession>A0ACB9NN54</accession>
<reference evidence="1 2" key="1">
    <citation type="journal article" date="2022" name="DNA Res.">
        <title>Chromosomal-level genome assembly of the orchid tree Bauhinia variegata (Leguminosae; Cercidoideae) supports the allotetraploid origin hypothesis of Bauhinia.</title>
        <authorList>
            <person name="Zhong Y."/>
            <person name="Chen Y."/>
            <person name="Zheng D."/>
            <person name="Pang J."/>
            <person name="Liu Y."/>
            <person name="Luo S."/>
            <person name="Meng S."/>
            <person name="Qian L."/>
            <person name="Wei D."/>
            <person name="Dai S."/>
            <person name="Zhou R."/>
        </authorList>
    </citation>
    <scope>NUCLEOTIDE SEQUENCE [LARGE SCALE GENOMIC DNA]</scope>
    <source>
        <strain evidence="1">BV-YZ2020</strain>
    </source>
</reference>